<name>A0A8S5RWJ3_9CAUD</name>
<evidence type="ECO:0000313" key="2">
    <source>
        <dbReference type="EMBL" id="DAF42985.1"/>
    </source>
</evidence>
<proteinExistence type="predicted"/>
<accession>A0A8S5RWJ3</accession>
<sequence length="186" mass="21520">MENNLVELKYDKVNEYFENFKKKYTSNYEENKTKGYRTVIPYRMLISPTIMSVISIVVAYVTNTILSDLPKINSNDTAGAIYSIYEVLVSWIFPVMILTSLSHLLVTFVRMGFNSYDVPISYKKIDYYNKIKTRMLNEIQTDLNTPITENMLILDANGLIVAPNLSNNENKKIFGEIERNLKTSEK</sequence>
<keyword evidence="1" id="KW-0472">Membrane</keyword>
<organism evidence="2">
    <name type="scientific">Siphoviridae sp. ctHip2</name>
    <dbReference type="NCBI Taxonomy" id="2827830"/>
    <lineage>
        <taxon>Viruses</taxon>
        <taxon>Duplodnaviria</taxon>
        <taxon>Heunggongvirae</taxon>
        <taxon>Uroviricota</taxon>
        <taxon>Caudoviricetes</taxon>
    </lineage>
</organism>
<reference evidence="2" key="1">
    <citation type="journal article" date="2021" name="Proc. Natl. Acad. Sci. U.S.A.">
        <title>A Catalog of Tens of Thousands of Viruses from Human Metagenomes Reveals Hidden Associations with Chronic Diseases.</title>
        <authorList>
            <person name="Tisza M.J."/>
            <person name="Buck C.B."/>
        </authorList>
    </citation>
    <scope>NUCLEOTIDE SEQUENCE</scope>
    <source>
        <strain evidence="2">CtHip2</strain>
    </source>
</reference>
<protein>
    <submittedName>
        <fullName evidence="2">Uncharacterized protein</fullName>
    </submittedName>
</protein>
<evidence type="ECO:0000256" key="1">
    <source>
        <dbReference type="SAM" id="Phobius"/>
    </source>
</evidence>
<keyword evidence="1" id="KW-1133">Transmembrane helix</keyword>
<dbReference type="EMBL" id="BK032497">
    <property type="protein sequence ID" value="DAF42985.1"/>
    <property type="molecule type" value="Genomic_DNA"/>
</dbReference>
<keyword evidence="1" id="KW-0812">Transmembrane</keyword>
<feature type="transmembrane region" description="Helical" evidence="1">
    <location>
        <begin position="42"/>
        <end position="62"/>
    </location>
</feature>
<feature type="transmembrane region" description="Helical" evidence="1">
    <location>
        <begin position="82"/>
        <end position="106"/>
    </location>
</feature>